<accession>A0A1B0B3Y9</accession>
<organism evidence="1 2">
    <name type="scientific">Glossina palpalis gambiensis</name>
    <dbReference type="NCBI Taxonomy" id="67801"/>
    <lineage>
        <taxon>Eukaryota</taxon>
        <taxon>Metazoa</taxon>
        <taxon>Ecdysozoa</taxon>
        <taxon>Arthropoda</taxon>
        <taxon>Hexapoda</taxon>
        <taxon>Insecta</taxon>
        <taxon>Pterygota</taxon>
        <taxon>Neoptera</taxon>
        <taxon>Endopterygota</taxon>
        <taxon>Diptera</taxon>
        <taxon>Brachycera</taxon>
        <taxon>Muscomorpha</taxon>
        <taxon>Hippoboscoidea</taxon>
        <taxon>Glossinidae</taxon>
        <taxon>Glossina</taxon>
    </lineage>
</organism>
<sequence length="72" mass="8171">MKDSQSTSQQLKERYNNATKLLPARRHKATKFTAKLLIFSAPSLPGNNNITTTITIAKTIHKQRTNNNNKVY</sequence>
<dbReference type="Proteomes" id="UP000092460">
    <property type="component" value="Unassembled WGS sequence"/>
</dbReference>
<evidence type="ECO:0000313" key="1">
    <source>
        <dbReference type="EnsemblMetazoa" id="GPPI018060-PA"/>
    </source>
</evidence>
<reference evidence="2" key="1">
    <citation type="submission" date="2015-01" db="EMBL/GenBank/DDBJ databases">
        <authorList>
            <person name="Aksoy S."/>
            <person name="Warren W."/>
            <person name="Wilson R.K."/>
        </authorList>
    </citation>
    <scope>NUCLEOTIDE SEQUENCE [LARGE SCALE GENOMIC DNA]</scope>
    <source>
        <strain evidence="2">IAEA</strain>
    </source>
</reference>
<reference evidence="1" key="2">
    <citation type="submission" date="2020-05" db="UniProtKB">
        <authorList>
            <consortium name="EnsemblMetazoa"/>
        </authorList>
    </citation>
    <scope>IDENTIFICATION</scope>
    <source>
        <strain evidence="1">IAEA</strain>
    </source>
</reference>
<protein>
    <submittedName>
        <fullName evidence="1">Uncharacterized protein</fullName>
    </submittedName>
</protein>
<keyword evidence="2" id="KW-1185">Reference proteome</keyword>
<evidence type="ECO:0000313" key="2">
    <source>
        <dbReference type="Proteomes" id="UP000092460"/>
    </source>
</evidence>
<dbReference type="EnsemblMetazoa" id="GPPI018060-RA">
    <property type="protein sequence ID" value="GPPI018060-PA"/>
    <property type="gene ID" value="GPPI018060"/>
</dbReference>
<dbReference type="EMBL" id="JXJN01008117">
    <property type="status" value="NOT_ANNOTATED_CDS"/>
    <property type="molecule type" value="Genomic_DNA"/>
</dbReference>
<proteinExistence type="predicted"/>
<dbReference type="VEuPathDB" id="VectorBase:GPPI018060"/>
<name>A0A1B0B3Y9_9MUSC</name>
<dbReference type="AlphaFoldDB" id="A0A1B0B3Y9"/>